<proteinExistence type="predicted"/>
<dbReference type="EMBL" id="BGZK01000453">
    <property type="protein sequence ID" value="GBP44501.1"/>
    <property type="molecule type" value="Genomic_DNA"/>
</dbReference>
<sequence length="112" mass="11789">MSGSVVVRMERAHVSTRNVRAPTCLVAATLRSLSHSTVAASGGGGLAIIRNDFVFHAAAVTTSCTRMESGRCRFVITSLLRCLLSESSFQVGGFELASSAPARRESGATERS</sequence>
<protein>
    <submittedName>
        <fullName evidence="1">Uncharacterized protein</fullName>
    </submittedName>
</protein>
<dbReference type="Proteomes" id="UP000299102">
    <property type="component" value="Unassembled WGS sequence"/>
</dbReference>
<evidence type="ECO:0000313" key="1">
    <source>
        <dbReference type="EMBL" id="GBP44501.1"/>
    </source>
</evidence>
<keyword evidence="2" id="KW-1185">Reference proteome</keyword>
<name>A0A4C1W082_EUMVA</name>
<comment type="caution">
    <text evidence="1">The sequence shown here is derived from an EMBL/GenBank/DDBJ whole genome shotgun (WGS) entry which is preliminary data.</text>
</comment>
<organism evidence="1 2">
    <name type="scientific">Eumeta variegata</name>
    <name type="common">Bagworm moth</name>
    <name type="synonym">Eumeta japonica</name>
    <dbReference type="NCBI Taxonomy" id="151549"/>
    <lineage>
        <taxon>Eukaryota</taxon>
        <taxon>Metazoa</taxon>
        <taxon>Ecdysozoa</taxon>
        <taxon>Arthropoda</taxon>
        <taxon>Hexapoda</taxon>
        <taxon>Insecta</taxon>
        <taxon>Pterygota</taxon>
        <taxon>Neoptera</taxon>
        <taxon>Endopterygota</taxon>
        <taxon>Lepidoptera</taxon>
        <taxon>Glossata</taxon>
        <taxon>Ditrysia</taxon>
        <taxon>Tineoidea</taxon>
        <taxon>Psychidae</taxon>
        <taxon>Oiketicinae</taxon>
        <taxon>Eumeta</taxon>
    </lineage>
</organism>
<accession>A0A4C1W082</accession>
<gene>
    <name evidence="1" type="ORF">EVAR_39512_1</name>
</gene>
<dbReference type="AlphaFoldDB" id="A0A4C1W082"/>
<evidence type="ECO:0000313" key="2">
    <source>
        <dbReference type="Proteomes" id="UP000299102"/>
    </source>
</evidence>
<reference evidence="1 2" key="1">
    <citation type="journal article" date="2019" name="Commun. Biol.">
        <title>The bagworm genome reveals a unique fibroin gene that provides high tensile strength.</title>
        <authorList>
            <person name="Kono N."/>
            <person name="Nakamura H."/>
            <person name="Ohtoshi R."/>
            <person name="Tomita M."/>
            <person name="Numata K."/>
            <person name="Arakawa K."/>
        </authorList>
    </citation>
    <scope>NUCLEOTIDE SEQUENCE [LARGE SCALE GENOMIC DNA]</scope>
</reference>